<evidence type="ECO:0000256" key="1">
    <source>
        <dbReference type="ARBA" id="ARBA00004123"/>
    </source>
</evidence>
<feature type="region of interest" description="Disordered" evidence="3">
    <location>
        <begin position="311"/>
        <end position="336"/>
    </location>
</feature>
<evidence type="ECO:0000259" key="5">
    <source>
        <dbReference type="PROSITE" id="PS51294"/>
    </source>
</evidence>
<evidence type="ECO:0000313" key="6">
    <source>
        <dbReference type="Proteomes" id="UP001652623"/>
    </source>
</evidence>
<dbReference type="SUPFAM" id="SSF46689">
    <property type="entry name" value="Homeodomain-like"/>
    <property type="match status" value="1"/>
</dbReference>
<dbReference type="CDD" id="cd11660">
    <property type="entry name" value="SANT_TRF"/>
    <property type="match status" value="1"/>
</dbReference>
<protein>
    <submittedName>
        <fullName evidence="7">Uncharacterized protein LOC107411598 isoform X1</fullName>
    </submittedName>
</protein>
<dbReference type="InterPro" id="IPR017930">
    <property type="entry name" value="Myb_dom"/>
</dbReference>
<evidence type="ECO:0000256" key="2">
    <source>
        <dbReference type="ARBA" id="ARBA00023242"/>
    </source>
</evidence>
<evidence type="ECO:0000313" key="7">
    <source>
        <dbReference type="RefSeq" id="XP_015874696.2"/>
    </source>
</evidence>
<name>A0A6P3ZB30_ZIZJJ</name>
<feature type="region of interest" description="Disordered" evidence="3">
    <location>
        <begin position="386"/>
        <end position="468"/>
    </location>
</feature>
<gene>
    <name evidence="7" type="primary">LOC107411598</name>
</gene>
<feature type="domain" description="HTH myb-type" evidence="5">
    <location>
        <begin position="483"/>
        <end position="540"/>
    </location>
</feature>
<dbReference type="InterPro" id="IPR001005">
    <property type="entry name" value="SANT/Myb"/>
</dbReference>
<feature type="compositionally biased region" description="Polar residues" evidence="3">
    <location>
        <begin position="401"/>
        <end position="416"/>
    </location>
</feature>
<accession>A0A6P3ZB30</accession>
<dbReference type="KEGG" id="zju:107411598"/>
<dbReference type="Proteomes" id="UP001652623">
    <property type="component" value="Chromosome 10"/>
</dbReference>
<dbReference type="FunCoup" id="A0A6P3ZB30">
    <property type="interactions" value="1319"/>
</dbReference>
<dbReference type="PANTHER" id="PTHR46993">
    <property type="entry name" value="MYB TRANSCRIPTION FACTOR"/>
    <property type="match status" value="1"/>
</dbReference>
<comment type="subcellular location">
    <subcellularLocation>
        <location evidence="1">Nucleus</location>
    </subcellularLocation>
</comment>
<keyword evidence="2" id="KW-0539">Nucleus</keyword>
<dbReference type="Gene3D" id="1.10.246.220">
    <property type="match status" value="1"/>
</dbReference>
<organism evidence="6 7">
    <name type="scientific">Ziziphus jujuba</name>
    <name type="common">Chinese jujube</name>
    <name type="synonym">Ziziphus sativa</name>
    <dbReference type="NCBI Taxonomy" id="326968"/>
    <lineage>
        <taxon>Eukaryota</taxon>
        <taxon>Viridiplantae</taxon>
        <taxon>Streptophyta</taxon>
        <taxon>Embryophyta</taxon>
        <taxon>Tracheophyta</taxon>
        <taxon>Spermatophyta</taxon>
        <taxon>Magnoliopsida</taxon>
        <taxon>eudicotyledons</taxon>
        <taxon>Gunneridae</taxon>
        <taxon>Pentapetalae</taxon>
        <taxon>rosids</taxon>
        <taxon>fabids</taxon>
        <taxon>Rosales</taxon>
        <taxon>Rhamnaceae</taxon>
        <taxon>Paliureae</taxon>
        <taxon>Ziziphus</taxon>
    </lineage>
</organism>
<feature type="compositionally biased region" description="Basic and acidic residues" evidence="3">
    <location>
        <begin position="282"/>
        <end position="299"/>
    </location>
</feature>
<feature type="region of interest" description="Disordered" evidence="3">
    <location>
        <begin position="273"/>
        <end position="299"/>
    </location>
</feature>
<dbReference type="GO" id="GO:0005634">
    <property type="term" value="C:nucleus"/>
    <property type="evidence" value="ECO:0007669"/>
    <property type="project" value="UniProtKB-SubCell"/>
</dbReference>
<evidence type="ECO:0000259" key="4">
    <source>
        <dbReference type="PROSITE" id="PS50090"/>
    </source>
</evidence>
<dbReference type="Pfam" id="PF00249">
    <property type="entry name" value="Myb_DNA-binding"/>
    <property type="match status" value="1"/>
</dbReference>
<dbReference type="SMART" id="SM00717">
    <property type="entry name" value="SANT"/>
    <property type="match status" value="1"/>
</dbReference>
<dbReference type="RefSeq" id="XP_015874696.2">
    <property type="nucleotide sequence ID" value="XM_016019210.4"/>
</dbReference>
<feature type="region of interest" description="Disordered" evidence="3">
    <location>
        <begin position="202"/>
        <end position="233"/>
    </location>
</feature>
<dbReference type="InterPro" id="IPR009057">
    <property type="entry name" value="Homeodomain-like_sf"/>
</dbReference>
<sequence length="540" mass="60400">MDVDVSRWILEFLLRKCDDDGVVKKALKVIPFPNDESRLKKVVLLRAIESEVSEASVSEKILENLEMLEELDQREGTDTLDSMKAAYCAVALECTAKYLSASKPGKYFEAVRRIWRGRVSHMERSGKSRLLTEELKKNGEEVEAAIWDANVSKKLCRMNTRNEALGLLSVYLGEAWALMGPSFIEWAARLSIKDKGVDGSGVEEGIGDGVDRDRGDVDNGGNAKDGGHEVGAQSNVGVEVPEQVVVDSPERCAESGLNGLLELAVQFENRVDGNGNVSDHNPAAKKEVTTPKDKETRKENVGLRCKHVAAHRRHRGPARITNGGDLDPEALCNKDDSLSSADVNKARQSLKSSRMELLAVVTDPLPEAIQRSEIIISNLATKNVNHEPSLQNEGRKDLDESNSSVDKNAETIQPSDINVGDPSCSHQKNNVPRPTLMERNSTAQTYEWDDSIDGSPERNRLHLPSPKRKISSPLQKYEMTKIAKRRKIKKWSLVEEETLRDGVKKFGKGNWKLILNCYRDVFEERTEVDLKDKWRNMSRY</sequence>
<dbReference type="PROSITE" id="PS51294">
    <property type="entry name" value="HTH_MYB"/>
    <property type="match status" value="1"/>
</dbReference>
<reference evidence="7" key="1">
    <citation type="submission" date="2025-08" db="UniProtKB">
        <authorList>
            <consortium name="RefSeq"/>
        </authorList>
    </citation>
    <scope>IDENTIFICATION</scope>
    <source>
        <tissue evidence="7">Seedling</tissue>
    </source>
</reference>
<feature type="compositionally biased region" description="Polar residues" evidence="3">
    <location>
        <begin position="424"/>
        <end position="445"/>
    </location>
</feature>
<keyword evidence="6" id="KW-1185">Reference proteome</keyword>
<evidence type="ECO:0000256" key="3">
    <source>
        <dbReference type="SAM" id="MobiDB-lite"/>
    </source>
</evidence>
<dbReference type="InParanoid" id="A0A6P3ZB30"/>
<dbReference type="GeneID" id="107411598"/>
<feature type="domain" description="Myb-like" evidence="4">
    <location>
        <begin position="483"/>
        <end position="538"/>
    </location>
</feature>
<dbReference type="PROSITE" id="PS50090">
    <property type="entry name" value="MYB_LIKE"/>
    <property type="match status" value="1"/>
</dbReference>
<proteinExistence type="predicted"/>
<dbReference type="PANTHER" id="PTHR46993:SF6">
    <property type="entry name" value="MYB TRANSCRIPTION FACTOR"/>
    <property type="match status" value="1"/>
</dbReference>
<dbReference type="AlphaFoldDB" id="A0A6P3ZB30"/>